<dbReference type="SMART" id="SM00671">
    <property type="entry name" value="SEL1"/>
    <property type="match status" value="5"/>
</dbReference>
<dbReference type="STRING" id="35722.A0A0B7N576"/>
<dbReference type="Gene3D" id="1.25.40.10">
    <property type="entry name" value="Tetratricopeptide repeat domain"/>
    <property type="match status" value="2"/>
</dbReference>
<evidence type="ECO:0000313" key="4">
    <source>
        <dbReference type="EMBL" id="CEP10660.1"/>
    </source>
</evidence>
<dbReference type="AlphaFoldDB" id="A0A0B7N576"/>
<dbReference type="OrthoDB" id="272077at2759"/>
<accession>A0A0B7N576</accession>
<evidence type="ECO:0000256" key="1">
    <source>
        <dbReference type="ARBA" id="ARBA00022737"/>
    </source>
</evidence>
<sequence>MSQNKNASLQLQSTNHCLKTKSSSQSLDNNSSSMMMNNDSTISADSDTGTLIRDQPYNKPLTLRVVNPDIYEEDNESQLADDQCKPELNSVLSSPEIQHSPILQQLQEQPEQIVVVPPPNSWQGNIKQNSTNSEQPHQMEEHKSPIIRRVSKTLVEQQYPPRLQYKNSMKLELLPPLEILTPLLTIKESHLLSSSSTDDITKPSIPSSPPQLPQHSTDFLPSSPTKKSPASIAQHSVSALVVTAPEELIKSPEEIEQEELNRNLEPSPVNRHHQLAYRRRQSRDLLREQSPPPPPPATPASYTRLPEMQHVRSASTTPSLTPSSIHPTHIHQQQQQSSSSKYGKASYSLTNHPDAIKLYRSMAQKTKDHSVQLTYAKYLLEIASLYDGQSRSFRANLSLGLPLLKRSNQNLRGAASPSIGRPASITSSRRSSMDTHTTFNTMRRDSILTQNKSYDESEEANNRKKRKMLEDEGVKWIRKLANQNVGEAAYLLALWHERGMYKLRKSPTKALRYYEIAANEKVPEAMFAVGQYYEREQDYMTSFQLYEDAASLGLVEAIYRIAMINLNGEFGSRRNIAGAIQLLIKASEKSTGTCPEAPYTLGLLLTNDYPSINIPSELIQSYGGTFAAITYLEHAAEMGMSAAQCRLGYIYERGLFGTRINISKAYEYYELAANNDNNSYAMLGLSRICNQGVKVPAEQQMEQLANFEQDESRWTKNQPRDEDAAFKWCHSAAKQNLADACYLLGWYYEISIGVPRDFAQAHYYYSKAVKKGNHKEAQNRIQLLESLVKEQKNDKRIAKAQDRRISVVAPSTKNNIKNRESQCAIM</sequence>
<feature type="region of interest" description="Disordered" evidence="3">
    <location>
        <begin position="412"/>
        <end position="466"/>
    </location>
</feature>
<dbReference type="Pfam" id="PF08238">
    <property type="entry name" value="Sel1"/>
    <property type="match status" value="6"/>
</dbReference>
<dbReference type="InterPro" id="IPR011990">
    <property type="entry name" value="TPR-like_helical_dom_sf"/>
</dbReference>
<feature type="compositionally biased region" description="Low complexity" evidence="3">
    <location>
        <begin position="313"/>
        <end position="340"/>
    </location>
</feature>
<feature type="compositionally biased region" description="Polar residues" evidence="3">
    <location>
        <begin position="125"/>
        <end position="136"/>
    </location>
</feature>
<feature type="region of interest" description="Disordered" evidence="3">
    <location>
        <begin position="193"/>
        <end position="232"/>
    </location>
</feature>
<feature type="region of interest" description="Disordered" evidence="3">
    <location>
        <begin position="278"/>
        <end position="346"/>
    </location>
</feature>
<reference evidence="4 5" key="1">
    <citation type="submission" date="2014-09" db="EMBL/GenBank/DDBJ databases">
        <authorList>
            <person name="Ellenberger Sabrina"/>
        </authorList>
    </citation>
    <scope>NUCLEOTIDE SEQUENCE [LARGE SCALE GENOMIC DNA]</scope>
    <source>
        <strain evidence="4 5">CBS 412.66</strain>
    </source>
</reference>
<keyword evidence="1" id="KW-0677">Repeat</keyword>
<feature type="compositionally biased region" description="Polar residues" evidence="3">
    <location>
        <begin position="424"/>
        <end position="452"/>
    </location>
</feature>
<dbReference type="Proteomes" id="UP000054107">
    <property type="component" value="Unassembled WGS sequence"/>
</dbReference>
<proteinExistence type="predicted"/>
<dbReference type="EMBL" id="LN724641">
    <property type="protein sequence ID" value="CEP10660.1"/>
    <property type="molecule type" value="Genomic_DNA"/>
</dbReference>
<evidence type="ECO:0000256" key="2">
    <source>
        <dbReference type="SAM" id="Coils"/>
    </source>
</evidence>
<keyword evidence="5" id="KW-1185">Reference proteome</keyword>
<dbReference type="InterPro" id="IPR006597">
    <property type="entry name" value="Sel1-like"/>
</dbReference>
<feature type="region of interest" description="Disordered" evidence="3">
    <location>
        <begin position="125"/>
        <end position="145"/>
    </location>
</feature>
<keyword evidence="2" id="KW-0175">Coiled coil</keyword>
<feature type="region of interest" description="Disordered" evidence="3">
    <location>
        <begin position="1"/>
        <end position="55"/>
    </location>
</feature>
<organism evidence="4 5">
    <name type="scientific">Parasitella parasitica</name>
    <dbReference type="NCBI Taxonomy" id="35722"/>
    <lineage>
        <taxon>Eukaryota</taxon>
        <taxon>Fungi</taxon>
        <taxon>Fungi incertae sedis</taxon>
        <taxon>Mucoromycota</taxon>
        <taxon>Mucoromycotina</taxon>
        <taxon>Mucoromycetes</taxon>
        <taxon>Mucorales</taxon>
        <taxon>Mucorineae</taxon>
        <taxon>Mucoraceae</taxon>
        <taxon>Parasitella</taxon>
    </lineage>
</organism>
<dbReference type="InterPro" id="IPR051726">
    <property type="entry name" value="Chitin_Synth_Reg"/>
</dbReference>
<gene>
    <name evidence="4" type="primary">PARPA_04388.1 scaffold 12902</name>
</gene>
<feature type="compositionally biased region" description="Polar residues" evidence="3">
    <location>
        <begin position="217"/>
        <end position="232"/>
    </location>
</feature>
<protein>
    <submittedName>
        <fullName evidence="4">Uncharacterized protein</fullName>
    </submittedName>
</protein>
<dbReference type="PANTHER" id="PTHR46430:SF2">
    <property type="entry name" value="CHITIN SYNTHASE REGULATORY FACTOR 4"/>
    <property type="match status" value="1"/>
</dbReference>
<feature type="coiled-coil region" evidence="2">
    <location>
        <begin position="774"/>
        <end position="801"/>
    </location>
</feature>
<evidence type="ECO:0000313" key="5">
    <source>
        <dbReference type="Proteomes" id="UP000054107"/>
    </source>
</evidence>
<evidence type="ECO:0000256" key="3">
    <source>
        <dbReference type="SAM" id="MobiDB-lite"/>
    </source>
</evidence>
<name>A0A0B7N576_9FUNG</name>
<dbReference type="SUPFAM" id="SSF81901">
    <property type="entry name" value="HCP-like"/>
    <property type="match status" value="2"/>
</dbReference>
<dbReference type="PANTHER" id="PTHR46430">
    <property type="entry name" value="PROTEIN SKT5-RELATED"/>
    <property type="match status" value="1"/>
</dbReference>
<feature type="compositionally biased region" description="Low complexity" evidence="3">
    <location>
        <begin position="22"/>
        <end position="40"/>
    </location>
</feature>
<feature type="compositionally biased region" description="Polar residues" evidence="3">
    <location>
        <begin position="1"/>
        <end position="21"/>
    </location>
</feature>